<dbReference type="CDD" id="cd06558">
    <property type="entry name" value="crotonase-like"/>
    <property type="match status" value="1"/>
</dbReference>
<keyword evidence="4" id="KW-1185">Reference proteome</keyword>
<dbReference type="Pfam" id="PF00378">
    <property type="entry name" value="ECH_1"/>
    <property type="match status" value="1"/>
</dbReference>
<sequence length="319" mass="34630">MATTSGLPESYPSLPFKEISISHVSETSASPTKVVLLKLNRPQKFNAVTERMIDELVTAYEYFEADDRIKAIVVTGVGKAFCVGADLEVGFSRLSENLKGGPAAIDAYRDGGGRVALAIHNCHKPTIVAINGPAVGFGITLTLPATIRIASENAKISFAFARRGLVMEACSSYFLPRLIGLSRALHLVTTGGTYAASDPLLSQLFSELLPGPEAVVARALQLAEEIASYTSTVSTSVMHDLMYRGPSSPEEAHLLESKIFLTNLLSKDSNEGMKSFMEKRDPDFRATTRKDAPRGWPWWKSAETSAHNKKHNNKDSAKI</sequence>
<name>A0ABR3XLX4_9EURO</name>
<comment type="similarity">
    <text evidence="1">Belongs to the enoyl-CoA hydratase/isomerase family.</text>
</comment>
<evidence type="ECO:0000256" key="1">
    <source>
        <dbReference type="ARBA" id="ARBA00005254"/>
    </source>
</evidence>
<dbReference type="InterPro" id="IPR014748">
    <property type="entry name" value="Enoyl-CoA_hydra_C"/>
</dbReference>
<dbReference type="EMBL" id="JAVDPF010000015">
    <property type="protein sequence ID" value="KAL1876643.1"/>
    <property type="molecule type" value="Genomic_DNA"/>
</dbReference>
<dbReference type="Proteomes" id="UP001583193">
    <property type="component" value="Unassembled WGS sequence"/>
</dbReference>
<accession>A0ABR3XLX4</accession>
<dbReference type="SUPFAM" id="SSF52096">
    <property type="entry name" value="ClpP/crotonase"/>
    <property type="match status" value="1"/>
</dbReference>
<evidence type="ECO:0008006" key="5">
    <source>
        <dbReference type="Google" id="ProtNLM"/>
    </source>
</evidence>
<dbReference type="InterPro" id="IPR029045">
    <property type="entry name" value="ClpP/crotonase-like_dom_sf"/>
</dbReference>
<feature type="region of interest" description="Disordered" evidence="2">
    <location>
        <begin position="279"/>
        <end position="319"/>
    </location>
</feature>
<feature type="compositionally biased region" description="Basic and acidic residues" evidence="2">
    <location>
        <begin position="279"/>
        <end position="293"/>
    </location>
</feature>
<evidence type="ECO:0000313" key="3">
    <source>
        <dbReference type="EMBL" id="KAL1876643.1"/>
    </source>
</evidence>
<dbReference type="Gene3D" id="3.90.226.10">
    <property type="entry name" value="2-enoyl-CoA Hydratase, Chain A, domain 1"/>
    <property type="match status" value="1"/>
</dbReference>
<reference evidence="3 4" key="1">
    <citation type="journal article" date="2024" name="IMA Fungus">
        <title>IMA Genome - F19 : A genome assembly and annotation guide to empower mycologists, including annotated draft genome sequences of Ceratocystis pirilliformis, Diaporthe australafricana, Fusarium ophioides, Paecilomyces lecythidis, and Sporothrix stenoceras.</title>
        <authorList>
            <person name="Aylward J."/>
            <person name="Wilson A.M."/>
            <person name="Visagie C.M."/>
            <person name="Spraker J."/>
            <person name="Barnes I."/>
            <person name="Buitendag C."/>
            <person name="Ceriani C."/>
            <person name="Del Mar Angel L."/>
            <person name="du Plessis D."/>
            <person name="Fuchs T."/>
            <person name="Gasser K."/>
            <person name="Kramer D."/>
            <person name="Li W."/>
            <person name="Munsamy K."/>
            <person name="Piso A."/>
            <person name="Price J.L."/>
            <person name="Sonnekus B."/>
            <person name="Thomas C."/>
            <person name="van der Nest A."/>
            <person name="van Dijk A."/>
            <person name="van Heerden A."/>
            <person name="van Vuuren N."/>
            <person name="Yilmaz N."/>
            <person name="Duong T.A."/>
            <person name="van der Merwe N.A."/>
            <person name="Wingfield M.J."/>
            <person name="Wingfield B.D."/>
        </authorList>
    </citation>
    <scope>NUCLEOTIDE SEQUENCE [LARGE SCALE GENOMIC DNA]</scope>
    <source>
        <strain evidence="3 4">CMW 18167</strain>
    </source>
</reference>
<evidence type="ECO:0000313" key="4">
    <source>
        <dbReference type="Proteomes" id="UP001583193"/>
    </source>
</evidence>
<dbReference type="PANTHER" id="PTHR43684">
    <property type="match status" value="1"/>
</dbReference>
<dbReference type="Gene3D" id="1.10.12.10">
    <property type="entry name" value="Lyase 2-enoyl-coa Hydratase, Chain A, domain 2"/>
    <property type="match status" value="1"/>
</dbReference>
<gene>
    <name evidence="3" type="ORF">Plec18167_005050</name>
</gene>
<dbReference type="InterPro" id="IPR051053">
    <property type="entry name" value="ECH/Chromodomain_protein"/>
</dbReference>
<organism evidence="3 4">
    <name type="scientific">Paecilomyces lecythidis</name>
    <dbReference type="NCBI Taxonomy" id="3004212"/>
    <lineage>
        <taxon>Eukaryota</taxon>
        <taxon>Fungi</taxon>
        <taxon>Dikarya</taxon>
        <taxon>Ascomycota</taxon>
        <taxon>Pezizomycotina</taxon>
        <taxon>Eurotiomycetes</taxon>
        <taxon>Eurotiomycetidae</taxon>
        <taxon>Eurotiales</taxon>
        <taxon>Thermoascaceae</taxon>
        <taxon>Paecilomyces</taxon>
    </lineage>
</organism>
<comment type="caution">
    <text evidence="3">The sequence shown here is derived from an EMBL/GenBank/DDBJ whole genome shotgun (WGS) entry which is preliminary data.</text>
</comment>
<evidence type="ECO:0000256" key="2">
    <source>
        <dbReference type="SAM" id="MobiDB-lite"/>
    </source>
</evidence>
<dbReference type="PANTHER" id="PTHR43684:SF4">
    <property type="entry name" value="ENOYL-COA HYDRATASE_ISOMERASE FAMILY PROTEIN (AFU_ORTHOLOGUE AFUA_1G01890)"/>
    <property type="match status" value="1"/>
</dbReference>
<proteinExistence type="inferred from homology"/>
<protein>
    <recommendedName>
        <fullName evidence="5">Enoyl-CoA hydratase</fullName>
    </recommendedName>
</protein>
<dbReference type="InterPro" id="IPR001753">
    <property type="entry name" value="Enoyl-CoA_hydra/iso"/>
</dbReference>